<dbReference type="RefSeq" id="WP_156046482.1">
    <property type="nucleotide sequence ID" value="NZ_CP068983.1"/>
</dbReference>
<evidence type="ECO:0000313" key="2">
    <source>
        <dbReference type="Proteomes" id="UP001156140"/>
    </source>
</evidence>
<reference evidence="1" key="1">
    <citation type="submission" date="2022-03" db="EMBL/GenBank/DDBJ databases">
        <title>The complete genome sequence of a Methyloterrigena soli.</title>
        <authorList>
            <person name="Zi Z."/>
        </authorList>
    </citation>
    <scope>NUCLEOTIDE SEQUENCE</scope>
    <source>
        <strain evidence="1">M48</strain>
    </source>
</reference>
<sequence>MFVRAVWRVKRLVDIKQALREMDVPTTREADMLGLAGPDFSKMTRGLFDK</sequence>
<proteinExistence type="predicted"/>
<protein>
    <submittedName>
        <fullName evidence="1">Uncharacterized protein</fullName>
    </submittedName>
</protein>
<evidence type="ECO:0000313" key="1">
    <source>
        <dbReference type="EMBL" id="MCI0127099.1"/>
    </source>
</evidence>
<keyword evidence="2" id="KW-1185">Reference proteome</keyword>
<organism evidence="1 2">
    <name type="scientific">Paradevosia shaoguanensis</name>
    <dbReference type="NCBI Taxonomy" id="1335043"/>
    <lineage>
        <taxon>Bacteria</taxon>
        <taxon>Pseudomonadati</taxon>
        <taxon>Pseudomonadota</taxon>
        <taxon>Alphaproteobacteria</taxon>
        <taxon>Hyphomicrobiales</taxon>
        <taxon>Devosiaceae</taxon>
        <taxon>Paradevosia</taxon>
    </lineage>
</organism>
<dbReference type="AlphaFoldDB" id="A0AA41QM31"/>
<accession>A0AA41QM31</accession>
<gene>
    <name evidence="1" type="ORF">ML536_09700</name>
</gene>
<dbReference type="Proteomes" id="UP001156140">
    <property type="component" value="Unassembled WGS sequence"/>
</dbReference>
<name>A0AA41QM31_9HYPH</name>
<comment type="caution">
    <text evidence="1">The sequence shown here is derived from an EMBL/GenBank/DDBJ whole genome shotgun (WGS) entry which is preliminary data.</text>
</comment>
<dbReference type="EMBL" id="JALAZD010000001">
    <property type="protein sequence ID" value="MCI0127099.1"/>
    <property type="molecule type" value="Genomic_DNA"/>
</dbReference>